<evidence type="ECO:0000313" key="2">
    <source>
        <dbReference type="Proteomes" id="UP000242015"/>
    </source>
</evidence>
<dbReference type="Pfam" id="PF09620">
    <property type="entry name" value="Cas_csx3"/>
    <property type="match status" value="1"/>
</dbReference>
<comment type="caution">
    <text evidence="1">The sequence shown here is derived from an EMBL/GenBank/DDBJ whole genome shotgun (WGS) entry which is preliminary data.</text>
</comment>
<proteinExistence type="predicted"/>
<dbReference type="Proteomes" id="UP000242015">
    <property type="component" value="Unassembled WGS sequence"/>
</dbReference>
<dbReference type="InterPro" id="IPR013409">
    <property type="entry name" value="CRISPR-assoc_prot_Crn3/Csx3"/>
</dbReference>
<reference evidence="1 2" key="1">
    <citation type="submission" date="2017-04" db="EMBL/GenBank/DDBJ databases">
        <title>Novel microbial lineages endemic to geothermal iron-oxide mats fill important gaps in the evolutionary history of Archaea.</title>
        <authorList>
            <person name="Jay Z.J."/>
            <person name="Beam J.P."/>
            <person name="Dlakic M."/>
            <person name="Rusch D.B."/>
            <person name="Kozubal M.A."/>
            <person name="Inskeep W.P."/>
        </authorList>
    </citation>
    <scope>NUCLEOTIDE SEQUENCE [LARGE SCALE GENOMIC DNA]</scope>
    <source>
        <strain evidence="1">BE_D</strain>
    </source>
</reference>
<name>A0A2R6C8Y3_9ARCH</name>
<dbReference type="AlphaFoldDB" id="A0A2R6C8Y3"/>
<sequence>MFRVEVTSDESGVPVIKVVPQGFLDPRELPELIAEVEAEALRLDVSSIVLSGRLPVWAYSHIVAKLREDGFTVGVADPKLSAAIFPDGRTHDLGASAF</sequence>
<evidence type="ECO:0000313" key="1">
    <source>
        <dbReference type="EMBL" id="PSO07351.1"/>
    </source>
</evidence>
<dbReference type="EMBL" id="NEXF01000270">
    <property type="protein sequence ID" value="PSO07351.1"/>
    <property type="molecule type" value="Genomic_DNA"/>
</dbReference>
<protein>
    <submittedName>
        <fullName evidence="1">Uncharacterized protein</fullName>
    </submittedName>
</protein>
<organism evidence="1 2">
    <name type="scientific">Candidatus Marsarchaeota G2 archaeon BE_D</name>
    <dbReference type="NCBI Taxonomy" id="1978158"/>
    <lineage>
        <taxon>Archaea</taxon>
        <taxon>Candidatus Marsarchaeota</taxon>
        <taxon>Candidatus Marsarchaeota group 2</taxon>
    </lineage>
</organism>
<accession>A0A2R6C8Y3</accession>
<gene>
    <name evidence="1" type="ORF">B9Q04_11340</name>
</gene>